<gene>
    <name evidence="2" type="ORF">C1J01_11210</name>
</gene>
<dbReference type="Pfam" id="PF03401">
    <property type="entry name" value="TctC"/>
    <property type="match status" value="1"/>
</dbReference>
<dbReference type="Gene3D" id="3.40.190.10">
    <property type="entry name" value="Periplasmic binding protein-like II"/>
    <property type="match status" value="1"/>
</dbReference>
<evidence type="ECO:0008006" key="4">
    <source>
        <dbReference type="Google" id="ProtNLM"/>
    </source>
</evidence>
<dbReference type="EMBL" id="POUD01000034">
    <property type="protein sequence ID" value="PZG19778.1"/>
    <property type="molecule type" value="Genomic_DNA"/>
</dbReference>
<sequence>MDGSRHTRMPRRRFIACGLGAIAAAAGCGTERASNGAAALRTAFSVNPGGQQWAHVARAFGGVARSAGFRTGAGTPITVVGLPALCAAELNDGQGLAGVTTPLARLSGEVEVVVVPAASHLKDFHDFGAHLLAQPDQTPVTGGPQGEPDHLLFGLIAKGLGADTRQVTYTGYPSGTEAATALLAGKAVAAAGPLSQWRFNLGRGRVRALAVSSAQRLPGLDAPTLLESGVRVDFTNWVAAFGPDGMGEESREQALRMCDDVLWTPGWQAACRAAGWLSLPLVGDDFERWLGSEVARTRAVLRDLGLINSTRATTCWGSCGNGH</sequence>
<dbReference type="PROSITE" id="PS51318">
    <property type="entry name" value="TAT"/>
    <property type="match status" value="1"/>
</dbReference>
<keyword evidence="3" id="KW-1185">Reference proteome</keyword>
<dbReference type="Proteomes" id="UP000249304">
    <property type="component" value="Unassembled WGS sequence"/>
</dbReference>
<organism evidence="2 3">
    <name type="scientific">Nonomuraea aridisoli</name>
    <dbReference type="NCBI Taxonomy" id="2070368"/>
    <lineage>
        <taxon>Bacteria</taxon>
        <taxon>Bacillati</taxon>
        <taxon>Actinomycetota</taxon>
        <taxon>Actinomycetes</taxon>
        <taxon>Streptosporangiales</taxon>
        <taxon>Streptosporangiaceae</taxon>
        <taxon>Nonomuraea</taxon>
    </lineage>
</organism>
<dbReference type="PANTHER" id="PTHR42928:SF3">
    <property type="entry name" value="UPF0065 PROTEIN YFLP"/>
    <property type="match status" value="1"/>
</dbReference>
<evidence type="ECO:0000256" key="1">
    <source>
        <dbReference type="ARBA" id="ARBA00006987"/>
    </source>
</evidence>
<name>A0A2W2F432_9ACTN</name>
<comment type="caution">
    <text evidence="2">The sequence shown here is derived from an EMBL/GenBank/DDBJ whole genome shotgun (WGS) entry which is preliminary data.</text>
</comment>
<evidence type="ECO:0000313" key="2">
    <source>
        <dbReference type="EMBL" id="PZG19778.1"/>
    </source>
</evidence>
<protein>
    <recommendedName>
        <fullName evidence="4">Tripartite tricarboxylate transporter substrate binding protein</fullName>
    </recommendedName>
</protein>
<dbReference type="PANTHER" id="PTHR42928">
    <property type="entry name" value="TRICARBOXYLATE-BINDING PROTEIN"/>
    <property type="match status" value="1"/>
</dbReference>
<comment type="similarity">
    <text evidence="1">Belongs to the UPF0065 (bug) family.</text>
</comment>
<proteinExistence type="inferred from homology"/>
<dbReference type="InterPro" id="IPR006311">
    <property type="entry name" value="TAT_signal"/>
</dbReference>
<dbReference type="PROSITE" id="PS51257">
    <property type="entry name" value="PROKAR_LIPOPROTEIN"/>
    <property type="match status" value="1"/>
</dbReference>
<reference evidence="2 3" key="1">
    <citation type="submission" date="2018-01" db="EMBL/GenBank/DDBJ databases">
        <title>Draft genome sequence of Nonomuraea sp. KC333.</title>
        <authorList>
            <person name="Sahin N."/>
            <person name="Saygin H."/>
            <person name="Ay H."/>
        </authorList>
    </citation>
    <scope>NUCLEOTIDE SEQUENCE [LARGE SCALE GENOMIC DNA]</scope>
    <source>
        <strain evidence="2 3">KC333</strain>
    </source>
</reference>
<dbReference type="RefSeq" id="WP_111178874.1">
    <property type="nucleotide sequence ID" value="NZ_POUD01000034.1"/>
</dbReference>
<dbReference type="AlphaFoldDB" id="A0A2W2F432"/>
<dbReference type="InterPro" id="IPR005064">
    <property type="entry name" value="BUG"/>
</dbReference>
<dbReference type="OrthoDB" id="9780943at2"/>
<evidence type="ECO:0000313" key="3">
    <source>
        <dbReference type="Proteomes" id="UP000249304"/>
    </source>
</evidence>
<accession>A0A2W2F432</accession>